<dbReference type="InterPro" id="IPR000504">
    <property type="entry name" value="RRM_dom"/>
</dbReference>
<feature type="domain" description="RRM" evidence="5">
    <location>
        <begin position="135"/>
        <end position="212"/>
    </location>
</feature>
<protein>
    <recommendedName>
        <fullName evidence="5">RRM domain-containing protein</fullName>
    </recommendedName>
</protein>
<dbReference type="OrthoDB" id="431169at2759"/>
<dbReference type="KEGG" id="gtt:GUITHDRAFT_100384"/>
<dbReference type="SMART" id="SM00360">
    <property type="entry name" value="RRM"/>
    <property type="match status" value="1"/>
</dbReference>
<feature type="compositionally biased region" description="Basic and acidic residues" evidence="3">
    <location>
        <begin position="267"/>
        <end position="300"/>
    </location>
</feature>
<evidence type="ECO:0000256" key="1">
    <source>
        <dbReference type="ARBA" id="ARBA00022884"/>
    </source>
</evidence>
<dbReference type="RefSeq" id="XP_005841116.1">
    <property type="nucleotide sequence ID" value="XM_005841059.1"/>
</dbReference>
<reference evidence="6 8" key="1">
    <citation type="journal article" date="2012" name="Nature">
        <title>Algal genomes reveal evolutionary mosaicism and the fate of nucleomorphs.</title>
        <authorList>
            <consortium name="DOE Joint Genome Institute"/>
            <person name="Curtis B.A."/>
            <person name="Tanifuji G."/>
            <person name="Burki F."/>
            <person name="Gruber A."/>
            <person name="Irimia M."/>
            <person name="Maruyama S."/>
            <person name="Arias M.C."/>
            <person name="Ball S.G."/>
            <person name="Gile G.H."/>
            <person name="Hirakawa Y."/>
            <person name="Hopkins J.F."/>
            <person name="Kuo A."/>
            <person name="Rensing S.A."/>
            <person name="Schmutz J."/>
            <person name="Symeonidi A."/>
            <person name="Elias M."/>
            <person name="Eveleigh R.J."/>
            <person name="Herman E.K."/>
            <person name="Klute M.J."/>
            <person name="Nakayama T."/>
            <person name="Obornik M."/>
            <person name="Reyes-Prieto A."/>
            <person name="Armbrust E.V."/>
            <person name="Aves S.J."/>
            <person name="Beiko R.G."/>
            <person name="Coutinho P."/>
            <person name="Dacks J.B."/>
            <person name="Durnford D.G."/>
            <person name="Fast N.M."/>
            <person name="Green B.R."/>
            <person name="Grisdale C.J."/>
            <person name="Hempel F."/>
            <person name="Henrissat B."/>
            <person name="Hoppner M.P."/>
            <person name="Ishida K."/>
            <person name="Kim E."/>
            <person name="Koreny L."/>
            <person name="Kroth P.G."/>
            <person name="Liu Y."/>
            <person name="Malik S.B."/>
            <person name="Maier U.G."/>
            <person name="McRose D."/>
            <person name="Mock T."/>
            <person name="Neilson J.A."/>
            <person name="Onodera N.T."/>
            <person name="Poole A.M."/>
            <person name="Pritham E.J."/>
            <person name="Richards T.A."/>
            <person name="Rocap G."/>
            <person name="Roy S.W."/>
            <person name="Sarai C."/>
            <person name="Schaack S."/>
            <person name="Shirato S."/>
            <person name="Slamovits C.H."/>
            <person name="Spencer D.F."/>
            <person name="Suzuki S."/>
            <person name="Worden A.Z."/>
            <person name="Zauner S."/>
            <person name="Barry K."/>
            <person name="Bell C."/>
            <person name="Bharti A.K."/>
            <person name="Crow J.A."/>
            <person name="Grimwood J."/>
            <person name="Kramer R."/>
            <person name="Lindquist E."/>
            <person name="Lucas S."/>
            <person name="Salamov A."/>
            <person name="McFadden G.I."/>
            <person name="Lane C.E."/>
            <person name="Keeling P.J."/>
            <person name="Gray M.W."/>
            <person name="Grigoriev I.V."/>
            <person name="Archibald J.M."/>
        </authorList>
    </citation>
    <scope>NUCLEOTIDE SEQUENCE</scope>
    <source>
        <strain evidence="6 8">CCMP2712</strain>
    </source>
</reference>
<organism evidence="6">
    <name type="scientific">Guillardia theta (strain CCMP2712)</name>
    <name type="common">Cryptophyte</name>
    <dbReference type="NCBI Taxonomy" id="905079"/>
    <lineage>
        <taxon>Eukaryota</taxon>
        <taxon>Cryptophyceae</taxon>
        <taxon>Pyrenomonadales</taxon>
        <taxon>Geminigeraceae</taxon>
        <taxon>Guillardia</taxon>
    </lineage>
</organism>
<dbReference type="SUPFAM" id="SSF54928">
    <property type="entry name" value="RNA-binding domain, RBD"/>
    <property type="match status" value="1"/>
</dbReference>
<evidence type="ECO:0000256" key="2">
    <source>
        <dbReference type="PROSITE-ProRule" id="PRU00176"/>
    </source>
</evidence>
<dbReference type="EMBL" id="JH992968">
    <property type="protein sequence ID" value="EKX54136.1"/>
    <property type="molecule type" value="Genomic_DNA"/>
</dbReference>
<dbReference type="Gene3D" id="3.30.70.330">
    <property type="match status" value="2"/>
</dbReference>
<keyword evidence="8" id="KW-1185">Reference proteome</keyword>
<evidence type="ECO:0000256" key="4">
    <source>
        <dbReference type="SAM" id="SignalP"/>
    </source>
</evidence>
<feature type="region of interest" description="Disordered" evidence="3">
    <location>
        <begin position="243"/>
        <end position="309"/>
    </location>
</feature>
<dbReference type="eggNOG" id="KOG1457">
    <property type="taxonomic scope" value="Eukaryota"/>
</dbReference>
<dbReference type="EnsemblProtists" id="EKX54136">
    <property type="protein sequence ID" value="EKX54136"/>
    <property type="gene ID" value="GUITHDRAFT_100384"/>
</dbReference>
<evidence type="ECO:0000256" key="3">
    <source>
        <dbReference type="SAM" id="MobiDB-lite"/>
    </source>
</evidence>
<proteinExistence type="predicted"/>
<feature type="chain" id="PRO_5008772153" description="RRM domain-containing protein" evidence="4">
    <location>
        <begin position="21"/>
        <end position="424"/>
    </location>
</feature>
<dbReference type="HOGENOM" id="CLU_648047_0_0_1"/>
<reference evidence="7" key="3">
    <citation type="submission" date="2015-06" db="UniProtKB">
        <authorList>
            <consortium name="EnsemblProtists"/>
        </authorList>
    </citation>
    <scope>IDENTIFICATION</scope>
</reference>
<dbReference type="GeneID" id="17310752"/>
<dbReference type="PaxDb" id="55529-EKX54136"/>
<feature type="signal peptide" evidence="4">
    <location>
        <begin position="1"/>
        <end position="20"/>
    </location>
</feature>
<dbReference type="STRING" id="905079.L1JZV2"/>
<dbReference type="InterPro" id="IPR012677">
    <property type="entry name" value="Nucleotide-bd_a/b_plait_sf"/>
</dbReference>
<reference evidence="8" key="2">
    <citation type="submission" date="2012-11" db="EMBL/GenBank/DDBJ databases">
        <authorList>
            <person name="Kuo A."/>
            <person name="Curtis B.A."/>
            <person name="Tanifuji G."/>
            <person name="Burki F."/>
            <person name="Gruber A."/>
            <person name="Irimia M."/>
            <person name="Maruyama S."/>
            <person name="Arias M.C."/>
            <person name="Ball S.G."/>
            <person name="Gile G.H."/>
            <person name="Hirakawa Y."/>
            <person name="Hopkins J.F."/>
            <person name="Rensing S.A."/>
            <person name="Schmutz J."/>
            <person name="Symeonidi A."/>
            <person name="Elias M."/>
            <person name="Eveleigh R.J."/>
            <person name="Herman E.K."/>
            <person name="Klute M.J."/>
            <person name="Nakayama T."/>
            <person name="Obornik M."/>
            <person name="Reyes-Prieto A."/>
            <person name="Armbrust E.V."/>
            <person name="Aves S.J."/>
            <person name="Beiko R.G."/>
            <person name="Coutinho P."/>
            <person name="Dacks J.B."/>
            <person name="Durnford D.G."/>
            <person name="Fast N.M."/>
            <person name="Green B.R."/>
            <person name="Grisdale C."/>
            <person name="Hempe F."/>
            <person name="Henrissat B."/>
            <person name="Hoppner M.P."/>
            <person name="Ishida K.-I."/>
            <person name="Kim E."/>
            <person name="Koreny L."/>
            <person name="Kroth P.G."/>
            <person name="Liu Y."/>
            <person name="Malik S.-B."/>
            <person name="Maier U.G."/>
            <person name="McRose D."/>
            <person name="Mock T."/>
            <person name="Neilson J.A."/>
            <person name="Onodera N.T."/>
            <person name="Poole A.M."/>
            <person name="Pritham E.J."/>
            <person name="Richards T.A."/>
            <person name="Rocap G."/>
            <person name="Roy S.W."/>
            <person name="Sarai C."/>
            <person name="Schaack S."/>
            <person name="Shirato S."/>
            <person name="Slamovits C.H."/>
            <person name="Spencer D.F."/>
            <person name="Suzuki S."/>
            <person name="Worden A.Z."/>
            <person name="Zauner S."/>
            <person name="Barry K."/>
            <person name="Bell C."/>
            <person name="Bharti A.K."/>
            <person name="Crow J.A."/>
            <person name="Grimwood J."/>
            <person name="Kramer R."/>
            <person name="Lindquist E."/>
            <person name="Lucas S."/>
            <person name="Salamov A."/>
            <person name="McFadden G.I."/>
            <person name="Lane C.E."/>
            <person name="Keeling P.J."/>
            <person name="Gray M.W."/>
            <person name="Grigoriev I.V."/>
            <person name="Archibald J.M."/>
        </authorList>
    </citation>
    <scope>NUCLEOTIDE SEQUENCE</scope>
    <source>
        <strain evidence="8">CCMP2712</strain>
    </source>
</reference>
<dbReference type="InterPro" id="IPR035979">
    <property type="entry name" value="RBD_domain_sf"/>
</dbReference>
<evidence type="ECO:0000313" key="6">
    <source>
        <dbReference type="EMBL" id="EKX54136.1"/>
    </source>
</evidence>
<dbReference type="PANTHER" id="PTHR10501">
    <property type="entry name" value="U1 SMALL NUCLEAR RIBONUCLEOPROTEIN A/U2 SMALL NUCLEAR RIBONUCLEOPROTEIN B"/>
    <property type="match status" value="1"/>
</dbReference>
<dbReference type="GO" id="GO:0003723">
    <property type="term" value="F:RNA binding"/>
    <property type="evidence" value="ECO:0007669"/>
    <property type="project" value="UniProtKB-UniRule"/>
</dbReference>
<evidence type="ECO:0000259" key="5">
    <source>
        <dbReference type="PROSITE" id="PS50102"/>
    </source>
</evidence>
<accession>L1JZV2</accession>
<dbReference type="AlphaFoldDB" id="L1JZV2"/>
<gene>
    <name evidence="6" type="ORF">GUITHDRAFT_100384</name>
</gene>
<dbReference type="Proteomes" id="UP000011087">
    <property type="component" value="Unassembled WGS sequence"/>
</dbReference>
<evidence type="ECO:0000313" key="8">
    <source>
        <dbReference type="Proteomes" id="UP000011087"/>
    </source>
</evidence>
<dbReference type="Pfam" id="PF00076">
    <property type="entry name" value="RRM_1"/>
    <property type="match status" value="1"/>
</dbReference>
<keyword evidence="1 2" id="KW-0694">RNA-binding</keyword>
<evidence type="ECO:0000313" key="7">
    <source>
        <dbReference type="EnsemblProtists" id="EKX54136"/>
    </source>
</evidence>
<name>L1JZV2_GUITC</name>
<dbReference type="PROSITE" id="PS50102">
    <property type="entry name" value="RRM"/>
    <property type="match status" value="1"/>
</dbReference>
<sequence length="424" mass="47582">MLARAVCCVLILSLLHAALPEDVEPVATTEGIGSDAVVELRASSEFIENAGTGPNEAFISRPMDENDESLALDGDNTILPESNYHEEAQEDGSAVVASTENKTSEDLAGMAENEIIEVDDESQEADSMEESGPPCSLFLSGIPYDCRAREIYNMFRLFPGFRYSTLHRNGKILVAFVTFETPDQAINAGRQVNGTRFDPYVRLSLRVHVAHRTSTIPRDKAAKGFIDFTGIVTYNPDKFLSSSDRQSLAGNGAGRRLPSENVQDGQNWRRMDRTFNDRRQLNPRNREMRDPHQLHHENAGRDGLPQGLSPDLILKQLEDEGQLDPSRRNGNQDATSVLLEHLQKLRGVQKKPDRDHQGGETTEVSDTLFLHHIDRTITQGELLRVFERFRGFKELRMRSPPASRLRTAFAEFDNEHAAHFAFRV</sequence>
<keyword evidence="4" id="KW-0732">Signal</keyword>